<proteinExistence type="predicted"/>
<organism evidence="6 7">
    <name type="scientific">Flavihumibacter stibioxidans</name>
    <dbReference type="NCBI Taxonomy" id="1834163"/>
    <lineage>
        <taxon>Bacteria</taxon>
        <taxon>Pseudomonadati</taxon>
        <taxon>Bacteroidota</taxon>
        <taxon>Chitinophagia</taxon>
        <taxon>Chitinophagales</taxon>
        <taxon>Chitinophagaceae</taxon>
        <taxon>Flavihumibacter</taxon>
    </lineage>
</organism>
<sequence>MKWKLYLPFLVIVPVVVLAAFISSRPAEPEFESAREMIVLRKIAHEVLRSAGDSISRIPSIQRISDTEFRIPFERRFTFEPDSLVKTIHQVMHANALGDRYIVNVLEPSTGEVVFGYAMLGAGQDDIVPCLGREQQARNYTIVITLAKGKAFPTNWMLWVTGSLVAAILFYLFWMNSRRPGAGSGNIPLVSEEVGREEPGVVEPDAAEPGVSEAGVSGPDGKGVPIGLYRFMPEERMLYFEEEKTELTAKEARLLGIFIRQLNQVIDRKQLQKEVWEDEGIIVGRSLDMFISRIRKKLDRDPALKLINIHGKGYKLELNGSL</sequence>
<gene>
    <name evidence="6" type="ORF">BC349_10830</name>
</gene>
<protein>
    <recommendedName>
        <fullName evidence="5">OmpR/PhoB-type domain-containing protein</fullName>
    </recommendedName>
</protein>
<keyword evidence="7" id="KW-1185">Reference proteome</keyword>
<feature type="DNA-binding region" description="OmpR/PhoB-type" evidence="2">
    <location>
        <begin position="221"/>
        <end position="318"/>
    </location>
</feature>
<accession>A0ABR7M9B7</accession>
<evidence type="ECO:0000256" key="4">
    <source>
        <dbReference type="SAM" id="Phobius"/>
    </source>
</evidence>
<dbReference type="EMBL" id="MBUA01000012">
    <property type="protein sequence ID" value="MBC6491531.1"/>
    <property type="molecule type" value="Genomic_DNA"/>
</dbReference>
<dbReference type="Proteomes" id="UP000765802">
    <property type="component" value="Unassembled WGS sequence"/>
</dbReference>
<dbReference type="InterPro" id="IPR016032">
    <property type="entry name" value="Sig_transdc_resp-reg_C-effctor"/>
</dbReference>
<evidence type="ECO:0000313" key="6">
    <source>
        <dbReference type="EMBL" id="MBC6491531.1"/>
    </source>
</evidence>
<feature type="transmembrane region" description="Helical" evidence="4">
    <location>
        <begin position="156"/>
        <end position="174"/>
    </location>
</feature>
<evidence type="ECO:0000256" key="1">
    <source>
        <dbReference type="ARBA" id="ARBA00023125"/>
    </source>
</evidence>
<comment type="caution">
    <text evidence="6">The sequence shown here is derived from an EMBL/GenBank/DDBJ whole genome shotgun (WGS) entry which is preliminary data.</text>
</comment>
<dbReference type="Pfam" id="PF00486">
    <property type="entry name" value="Trans_reg_C"/>
    <property type="match status" value="1"/>
</dbReference>
<keyword evidence="4" id="KW-0472">Membrane</keyword>
<dbReference type="PROSITE" id="PS51755">
    <property type="entry name" value="OMPR_PHOB"/>
    <property type="match status" value="1"/>
</dbReference>
<dbReference type="InterPro" id="IPR001867">
    <property type="entry name" value="OmpR/PhoB-type_DNA-bd"/>
</dbReference>
<dbReference type="CDD" id="cd00383">
    <property type="entry name" value="trans_reg_C"/>
    <property type="match status" value="1"/>
</dbReference>
<keyword evidence="4" id="KW-1133">Transmembrane helix</keyword>
<feature type="domain" description="OmpR/PhoB-type" evidence="5">
    <location>
        <begin position="221"/>
        <end position="318"/>
    </location>
</feature>
<dbReference type="InterPro" id="IPR036388">
    <property type="entry name" value="WH-like_DNA-bd_sf"/>
</dbReference>
<evidence type="ECO:0000256" key="3">
    <source>
        <dbReference type="SAM" id="MobiDB-lite"/>
    </source>
</evidence>
<feature type="region of interest" description="Disordered" evidence="3">
    <location>
        <begin position="198"/>
        <end position="217"/>
    </location>
</feature>
<name>A0ABR7M9B7_9BACT</name>
<evidence type="ECO:0000256" key="2">
    <source>
        <dbReference type="PROSITE-ProRule" id="PRU01091"/>
    </source>
</evidence>
<keyword evidence="1 2" id="KW-0238">DNA-binding</keyword>
<keyword evidence="4" id="KW-0812">Transmembrane</keyword>
<dbReference type="SMART" id="SM00862">
    <property type="entry name" value="Trans_reg_C"/>
    <property type="match status" value="1"/>
</dbReference>
<evidence type="ECO:0000259" key="5">
    <source>
        <dbReference type="PROSITE" id="PS51755"/>
    </source>
</evidence>
<dbReference type="SUPFAM" id="SSF46894">
    <property type="entry name" value="C-terminal effector domain of the bipartite response regulators"/>
    <property type="match status" value="1"/>
</dbReference>
<reference evidence="6 7" key="1">
    <citation type="submission" date="2016-07" db="EMBL/GenBank/DDBJ databases">
        <title>Genome analysis of Flavihumibacter stibioxidans YS-17.</title>
        <authorList>
            <person name="Shi K."/>
            <person name="Han Y."/>
            <person name="Wang G."/>
        </authorList>
    </citation>
    <scope>NUCLEOTIDE SEQUENCE [LARGE SCALE GENOMIC DNA]</scope>
    <source>
        <strain evidence="6 7">YS-17</strain>
    </source>
</reference>
<evidence type="ECO:0000313" key="7">
    <source>
        <dbReference type="Proteomes" id="UP000765802"/>
    </source>
</evidence>
<dbReference type="RefSeq" id="WP_222840147.1">
    <property type="nucleotide sequence ID" value="NZ_JBHULF010000014.1"/>
</dbReference>
<dbReference type="Gene3D" id="1.10.10.10">
    <property type="entry name" value="Winged helix-like DNA-binding domain superfamily/Winged helix DNA-binding domain"/>
    <property type="match status" value="1"/>
</dbReference>